<dbReference type="EMBL" id="KJ179955">
    <property type="protein sequence ID" value="AIL31436.1"/>
    <property type="molecule type" value="Viral_cRNA"/>
</dbReference>
<dbReference type="GeneID" id="26122679"/>
<organism evidence="1 2">
    <name type="scientific">Kumasi rhabdovirus</name>
    <dbReference type="NCBI Taxonomy" id="1537975"/>
    <lineage>
        <taxon>Viruses</taxon>
        <taxon>Riboviria</taxon>
        <taxon>Orthornavirae</taxon>
        <taxon>Negarnaviricota</taxon>
        <taxon>Haploviricotina</taxon>
        <taxon>Monjiviricetes</taxon>
        <taxon>Mononegavirales</taxon>
        <taxon>Rhabdoviridae</taxon>
        <taxon>Alpharhabdovirinae</taxon>
        <taxon>Ledantevirus</taxon>
        <taxon>Ledantevirus kumasi</taxon>
    </lineage>
</organism>
<evidence type="ECO:0000313" key="1">
    <source>
        <dbReference type="EMBL" id="AIL31436.1"/>
    </source>
</evidence>
<dbReference type="OrthoDB" id="15843at10239"/>
<dbReference type="KEGG" id="vg:26122679"/>
<evidence type="ECO:0000313" key="2">
    <source>
        <dbReference type="Proteomes" id="UP000145486"/>
    </source>
</evidence>
<proteinExistence type="predicted"/>
<accession>A0A0C4MIT7</accession>
<dbReference type="RefSeq" id="YP_009177012.1">
    <property type="nucleotide sequence ID" value="NC_028236.1"/>
</dbReference>
<dbReference type="Proteomes" id="UP000145486">
    <property type="component" value="Segment"/>
</dbReference>
<protein>
    <submittedName>
        <fullName evidence="1">M</fullName>
    </submittedName>
</protein>
<reference evidence="1 2" key="1">
    <citation type="journal article" date="2015" name="J. Virol.">
        <title>A Novel Rhabdovirus Isolated from the Straw-Colored Fruit Bat Eidolon helvum, with Signs of Antibodies in Swine and Humans.</title>
        <authorList>
            <person name="Binger T."/>
            <person name="Annan A."/>
            <person name="Drexler J.F."/>
            <person name="Muller M.A."/>
            <person name="Kallies R."/>
            <person name="Adankwah E."/>
            <person name="Wollny R."/>
            <person name="Kopp A."/>
            <person name="Heidemann H."/>
            <person name="Dei D."/>
            <person name="Agya-Yao F.C."/>
            <person name="Junglen S."/>
            <person name="Feldt T."/>
            <person name="Kurth A."/>
            <person name="Oppong S."/>
            <person name="Adu-Sarkodie Y."/>
            <person name="Drosten C."/>
        </authorList>
    </citation>
    <scope>NUCLEOTIDE SEQUENCE [LARGE SCALE GENOMIC DNA]</scope>
</reference>
<sequence length="207" mass="23811">MIRLFHKKKGKEVATLPDSAPVASEDIFSAPPEPVYSNVQSVCTHVMRVQAKFEMRCWEEMESFTDCKRILEIWVDEAKCPIWQFPINSWLFYCLGVHARQDVTCTSHFVYKAQIDEVIMFHHDITAFDPDKAKAVTVAYDTSYKGRPCEVKFWCAMTHSKRRGVPFNVLYQAPLRNGSPPPPLTTWGINLPFSIKVGDDDREYIST</sequence>
<name>A0A0C4MIT7_9RHAB</name>
<keyword evidence="2" id="KW-1185">Reference proteome</keyword>